<evidence type="ECO:0000313" key="3">
    <source>
        <dbReference type="Proteomes" id="UP000053841"/>
    </source>
</evidence>
<accession>W6YJ04</accession>
<evidence type="ECO:0000313" key="2">
    <source>
        <dbReference type="EMBL" id="EUC35599.1"/>
    </source>
</evidence>
<feature type="non-terminal residue" evidence="2">
    <location>
        <position position="1"/>
    </location>
</feature>
<protein>
    <submittedName>
        <fullName evidence="2">Uncharacterized protein</fullName>
    </submittedName>
</protein>
<evidence type="ECO:0000256" key="1">
    <source>
        <dbReference type="SAM" id="Phobius"/>
    </source>
</evidence>
<feature type="transmembrane region" description="Helical" evidence="1">
    <location>
        <begin position="20"/>
        <end position="41"/>
    </location>
</feature>
<keyword evidence="1" id="KW-1133">Transmembrane helix</keyword>
<name>W6YJ04_COCC2</name>
<keyword evidence="3" id="KW-1185">Reference proteome</keyword>
<dbReference type="KEGG" id="bze:COCCADRAFT_90485"/>
<dbReference type="RefSeq" id="XP_007710164.1">
    <property type="nucleotide sequence ID" value="XM_007711974.1"/>
</dbReference>
<dbReference type="HOGENOM" id="CLU_2928869_0_0_1"/>
<proteinExistence type="predicted"/>
<keyword evidence="1" id="KW-0812">Transmembrane</keyword>
<dbReference type="EMBL" id="KI964573">
    <property type="protein sequence ID" value="EUC35599.1"/>
    <property type="molecule type" value="Genomic_DNA"/>
</dbReference>
<keyword evidence="1" id="KW-0472">Membrane</keyword>
<reference evidence="2 3" key="1">
    <citation type="journal article" date="2013" name="PLoS Genet.">
        <title>Comparative genome structure, secondary metabolite, and effector coding capacity across Cochliobolus pathogens.</title>
        <authorList>
            <person name="Condon B.J."/>
            <person name="Leng Y."/>
            <person name="Wu D."/>
            <person name="Bushley K.E."/>
            <person name="Ohm R.A."/>
            <person name="Otillar R."/>
            <person name="Martin J."/>
            <person name="Schackwitz W."/>
            <person name="Grimwood J."/>
            <person name="MohdZainudin N."/>
            <person name="Xue C."/>
            <person name="Wang R."/>
            <person name="Manning V.A."/>
            <person name="Dhillon B."/>
            <person name="Tu Z.J."/>
            <person name="Steffenson B.J."/>
            <person name="Salamov A."/>
            <person name="Sun H."/>
            <person name="Lowry S."/>
            <person name="LaButti K."/>
            <person name="Han J."/>
            <person name="Copeland A."/>
            <person name="Lindquist E."/>
            <person name="Barry K."/>
            <person name="Schmutz J."/>
            <person name="Baker S.E."/>
            <person name="Ciuffetti L.M."/>
            <person name="Grigoriev I.V."/>
            <person name="Zhong S."/>
            <person name="Turgeon B.G."/>
        </authorList>
    </citation>
    <scope>NUCLEOTIDE SEQUENCE [LARGE SCALE GENOMIC DNA]</scope>
    <source>
        <strain evidence="2 3">26-R-13</strain>
    </source>
</reference>
<sequence length="61" mass="7264">FNFSTFFLLSRHQWWGVEFVRLALLVVLSLFVLHLAADMFMTCMSFMMSVIPDFFFQENTC</sequence>
<gene>
    <name evidence="2" type="ORF">COCCADRAFT_90485</name>
</gene>
<dbReference type="Proteomes" id="UP000053841">
    <property type="component" value="Unassembled WGS sequence"/>
</dbReference>
<organism evidence="2 3">
    <name type="scientific">Cochliobolus carbonum (strain 26-R-13)</name>
    <name type="common">Maize leaf spot fungus</name>
    <name type="synonym">Bipolaris zeicola</name>
    <dbReference type="NCBI Taxonomy" id="930089"/>
    <lineage>
        <taxon>Eukaryota</taxon>
        <taxon>Fungi</taxon>
        <taxon>Dikarya</taxon>
        <taxon>Ascomycota</taxon>
        <taxon>Pezizomycotina</taxon>
        <taxon>Dothideomycetes</taxon>
        <taxon>Pleosporomycetidae</taxon>
        <taxon>Pleosporales</taxon>
        <taxon>Pleosporineae</taxon>
        <taxon>Pleosporaceae</taxon>
        <taxon>Bipolaris</taxon>
    </lineage>
</organism>
<dbReference type="AlphaFoldDB" id="W6YJ04"/>
<dbReference type="GeneID" id="19152981"/>